<name>L1NGP1_9BACT</name>
<dbReference type="OrthoDB" id="1080271at2"/>
<dbReference type="STRING" id="1127699.HMPREF9151_00720"/>
<evidence type="ECO:0000256" key="1">
    <source>
        <dbReference type="SAM" id="Phobius"/>
    </source>
</evidence>
<dbReference type="Proteomes" id="UP000010433">
    <property type="component" value="Unassembled WGS sequence"/>
</dbReference>
<reference evidence="2 3" key="1">
    <citation type="submission" date="2012-05" db="EMBL/GenBank/DDBJ databases">
        <authorList>
            <person name="Weinstock G."/>
            <person name="Sodergren E."/>
            <person name="Lobos E.A."/>
            <person name="Fulton L."/>
            <person name="Fulton R."/>
            <person name="Courtney L."/>
            <person name="Fronick C."/>
            <person name="O'Laughlin M."/>
            <person name="Godfrey J."/>
            <person name="Wilson R.M."/>
            <person name="Miner T."/>
            <person name="Farmer C."/>
            <person name="Delehaunty K."/>
            <person name="Cordes M."/>
            <person name="Minx P."/>
            <person name="Tomlinson C."/>
            <person name="Chen J."/>
            <person name="Wollam A."/>
            <person name="Pepin K.H."/>
            <person name="Bhonagiri V."/>
            <person name="Zhang X."/>
            <person name="Suruliraj S."/>
            <person name="Warren W."/>
            <person name="Mitreva M."/>
            <person name="Mardis E.R."/>
            <person name="Wilson R.K."/>
        </authorList>
    </citation>
    <scope>NUCLEOTIDE SEQUENCE [LARGE SCALE GENOMIC DNA]</scope>
    <source>
        <strain evidence="2 3">F0055</strain>
    </source>
</reference>
<feature type="transmembrane region" description="Helical" evidence="1">
    <location>
        <begin position="123"/>
        <end position="147"/>
    </location>
</feature>
<dbReference type="HOGENOM" id="CLU_089882_0_0_10"/>
<feature type="transmembrane region" description="Helical" evidence="1">
    <location>
        <begin position="167"/>
        <end position="187"/>
    </location>
</feature>
<sequence>MLNDNFFSWKRFSAYFRKLWVERWRTNLLRFGILFGLMLLISMWLSMMTYPGSREYFSGDNSTDPVHIPQFGIFAVIFLLSGCVMATDMLQGARNKSERISALTFPVTPFENWLARWTMSVPLFIIAYFTCLYTVDSIRVAIFGTLFNKLYIAYMPLFPSTFREGQMYLWLFYFYTTAIYVLGGVFFPRKPFLKTSVFVFILFWIGLFVQFGVALLSFNDDHGFAHYALTTFFWASVVLLWWLSYLRFKELEVIDRL</sequence>
<feature type="transmembrane region" description="Helical" evidence="1">
    <location>
        <begin position="67"/>
        <end position="90"/>
    </location>
</feature>
<comment type="caution">
    <text evidence="2">The sequence shown here is derived from an EMBL/GenBank/DDBJ whole genome shotgun (WGS) entry which is preliminary data.</text>
</comment>
<accession>L1NGP1</accession>
<keyword evidence="1" id="KW-0812">Transmembrane</keyword>
<dbReference type="RefSeq" id="WP_009161886.1">
    <property type="nucleotide sequence ID" value="NZ_KB290974.1"/>
</dbReference>
<feature type="transmembrane region" description="Helical" evidence="1">
    <location>
        <begin position="224"/>
        <end position="246"/>
    </location>
</feature>
<evidence type="ECO:0000313" key="2">
    <source>
        <dbReference type="EMBL" id="EKY02674.1"/>
    </source>
</evidence>
<organism evidence="2 3">
    <name type="scientific">Hoylesella saccharolytica F0055</name>
    <dbReference type="NCBI Taxonomy" id="1127699"/>
    <lineage>
        <taxon>Bacteria</taxon>
        <taxon>Pseudomonadati</taxon>
        <taxon>Bacteroidota</taxon>
        <taxon>Bacteroidia</taxon>
        <taxon>Bacteroidales</taxon>
        <taxon>Prevotellaceae</taxon>
        <taxon>Hoylesella</taxon>
    </lineage>
</organism>
<gene>
    <name evidence="2" type="ORF">HMPREF9151_00720</name>
</gene>
<keyword evidence="3" id="KW-1185">Reference proteome</keyword>
<dbReference type="EMBL" id="AMEP01000047">
    <property type="protein sequence ID" value="EKY02674.1"/>
    <property type="molecule type" value="Genomic_DNA"/>
</dbReference>
<feature type="transmembrane region" description="Helical" evidence="1">
    <location>
        <begin position="27"/>
        <end position="47"/>
    </location>
</feature>
<keyword evidence="1" id="KW-0472">Membrane</keyword>
<dbReference type="PATRIC" id="fig|1127699.3.peg.666"/>
<protein>
    <submittedName>
        <fullName evidence="2">Uncharacterized protein</fullName>
    </submittedName>
</protein>
<feature type="transmembrane region" description="Helical" evidence="1">
    <location>
        <begin position="199"/>
        <end position="218"/>
    </location>
</feature>
<evidence type="ECO:0000313" key="3">
    <source>
        <dbReference type="Proteomes" id="UP000010433"/>
    </source>
</evidence>
<proteinExistence type="predicted"/>
<dbReference type="AlphaFoldDB" id="L1NGP1"/>
<keyword evidence="1" id="KW-1133">Transmembrane helix</keyword>